<feature type="region of interest" description="Disordered" evidence="1">
    <location>
        <begin position="41"/>
        <end position="141"/>
    </location>
</feature>
<dbReference type="WBParaSite" id="Csp11.Scaffold629.g15277.t1">
    <property type="protein sequence ID" value="Csp11.Scaffold629.g15277.t1"/>
    <property type="gene ID" value="Csp11.Scaffold629.g15277"/>
</dbReference>
<evidence type="ECO:0000313" key="3">
    <source>
        <dbReference type="WBParaSite" id="Csp11.Scaffold629.g15277.t1"/>
    </source>
</evidence>
<feature type="compositionally biased region" description="Acidic residues" evidence="1">
    <location>
        <begin position="58"/>
        <end position="87"/>
    </location>
</feature>
<protein>
    <submittedName>
        <fullName evidence="3">Ovule protein</fullName>
    </submittedName>
</protein>
<dbReference type="Proteomes" id="UP000095282">
    <property type="component" value="Unplaced"/>
</dbReference>
<evidence type="ECO:0000313" key="2">
    <source>
        <dbReference type="Proteomes" id="UP000095282"/>
    </source>
</evidence>
<reference evidence="3" key="1">
    <citation type="submission" date="2016-11" db="UniProtKB">
        <authorList>
            <consortium name="WormBaseParasite"/>
        </authorList>
    </citation>
    <scope>IDENTIFICATION</scope>
</reference>
<name>A0A1I7U689_9PELO</name>
<accession>A0A1I7U689</accession>
<keyword evidence="2" id="KW-1185">Reference proteome</keyword>
<sequence>MSSQESSISNFLNGKPSIERVEQSSLFSRLQQFLPKLEEANQQMPATASADAFNIEKVEEDSSDESSSSSDDDSDSEETPEAEETEKEFEKRIEIDLDVFAEQNSSVDQRDVSVQKVENLPDAFNSSSDTSPAKKPLIEEI</sequence>
<dbReference type="AlphaFoldDB" id="A0A1I7U689"/>
<evidence type="ECO:0000256" key="1">
    <source>
        <dbReference type="SAM" id="MobiDB-lite"/>
    </source>
</evidence>
<proteinExistence type="predicted"/>
<dbReference type="eggNOG" id="ENOG502TI4J">
    <property type="taxonomic scope" value="Eukaryota"/>
</dbReference>
<organism evidence="2 3">
    <name type="scientific">Caenorhabditis tropicalis</name>
    <dbReference type="NCBI Taxonomy" id="1561998"/>
    <lineage>
        <taxon>Eukaryota</taxon>
        <taxon>Metazoa</taxon>
        <taxon>Ecdysozoa</taxon>
        <taxon>Nematoda</taxon>
        <taxon>Chromadorea</taxon>
        <taxon>Rhabditida</taxon>
        <taxon>Rhabditina</taxon>
        <taxon>Rhabditomorpha</taxon>
        <taxon>Rhabditoidea</taxon>
        <taxon>Rhabditidae</taxon>
        <taxon>Peloderinae</taxon>
        <taxon>Caenorhabditis</taxon>
    </lineage>
</organism>